<dbReference type="PANTHER" id="PTHR11735:SF6">
    <property type="entry name" value="TRNA N6-ADENOSINE THREONYLCARBAMOYLTRANSFERASE, MITOCHONDRIAL"/>
    <property type="match status" value="1"/>
</dbReference>
<dbReference type="PRINTS" id="PR00789">
    <property type="entry name" value="OSIALOPTASE"/>
</dbReference>
<dbReference type="InterPro" id="IPR017861">
    <property type="entry name" value="KAE1/TsaD"/>
</dbReference>
<dbReference type="NCBIfam" id="TIGR00329">
    <property type="entry name" value="gcp_kae1"/>
    <property type="match status" value="1"/>
</dbReference>
<dbReference type="OrthoDB" id="9806197at2"/>
<dbReference type="Gene3D" id="3.30.420.40">
    <property type="match status" value="2"/>
</dbReference>
<reference evidence="10 11" key="1">
    <citation type="journal article" date="2017" name="Syst. Appl. Microbiol.">
        <title>Pseudomonas caspiana sp. nov., a citrus pathogen in the Pseudomonas syringae phylogenetic group.</title>
        <authorList>
            <person name="Busquets A."/>
            <person name="Gomila M."/>
            <person name="Beiki F."/>
            <person name="Mulet M."/>
            <person name="Rahimian H."/>
            <person name="Garcia-Valdes E."/>
            <person name="Lalucat J."/>
        </authorList>
    </citation>
    <scope>NUCLEOTIDE SEQUENCE [LARGE SCALE GENOMIC DNA]</scope>
    <source>
        <strain evidence="10 11">FBF102</strain>
    </source>
</reference>
<dbReference type="NCBIfam" id="TIGR03723">
    <property type="entry name" value="T6A_TsaD_YgjD"/>
    <property type="match status" value="1"/>
</dbReference>
<dbReference type="HAMAP" id="MF_01445">
    <property type="entry name" value="TsaD"/>
    <property type="match status" value="1"/>
</dbReference>
<evidence type="ECO:0000259" key="9">
    <source>
        <dbReference type="Pfam" id="PF00814"/>
    </source>
</evidence>
<dbReference type="InterPro" id="IPR043129">
    <property type="entry name" value="ATPase_NBD"/>
</dbReference>
<evidence type="ECO:0000256" key="7">
    <source>
        <dbReference type="ARBA" id="ARBA00048117"/>
    </source>
</evidence>
<dbReference type="GO" id="GO:0002949">
    <property type="term" value="P:tRNA threonylcarbamoyladenosine modification"/>
    <property type="evidence" value="ECO:0007669"/>
    <property type="project" value="UniProtKB-UniRule"/>
</dbReference>
<feature type="binding site" evidence="8">
    <location>
        <begin position="134"/>
        <end position="138"/>
    </location>
    <ligand>
        <name>substrate</name>
    </ligand>
</feature>
<dbReference type="FunFam" id="3.30.420.40:FF:000031">
    <property type="entry name" value="tRNA N6-adenosine threonylcarbamoyltransferase"/>
    <property type="match status" value="1"/>
</dbReference>
<comment type="caution">
    <text evidence="10">The sequence shown here is derived from an EMBL/GenBank/DDBJ whole genome shotgun (WGS) entry which is preliminary data.</text>
</comment>
<dbReference type="PANTHER" id="PTHR11735">
    <property type="entry name" value="TRNA N6-ADENOSINE THREONYLCARBAMOYLTRANSFERASE"/>
    <property type="match status" value="1"/>
</dbReference>
<evidence type="ECO:0000256" key="1">
    <source>
        <dbReference type="ARBA" id="ARBA00022490"/>
    </source>
</evidence>
<keyword evidence="6 8" id="KW-0012">Acyltransferase</keyword>
<dbReference type="Proteomes" id="UP000195440">
    <property type="component" value="Unassembled WGS sequence"/>
</dbReference>
<feature type="binding site" evidence="8">
    <location>
        <position position="111"/>
    </location>
    <ligand>
        <name>Fe cation</name>
        <dbReference type="ChEBI" id="CHEBI:24875"/>
    </ligand>
</feature>
<feature type="binding site" evidence="8">
    <location>
        <position position="115"/>
    </location>
    <ligand>
        <name>Fe cation</name>
        <dbReference type="ChEBI" id="CHEBI:24875"/>
    </ligand>
</feature>
<keyword evidence="11" id="KW-1185">Reference proteome</keyword>
<dbReference type="CDD" id="cd24133">
    <property type="entry name" value="ASKHA_NBD_TsaD_bac"/>
    <property type="match status" value="1"/>
</dbReference>
<gene>
    <name evidence="8" type="primary">tsaD</name>
    <name evidence="10" type="ORF">AUC60_14535</name>
</gene>
<evidence type="ECO:0000256" key="6">
    <source>
        <dbReference type="ARBA" id="ARBA00023315"/>
    </source>
</evidence>
<comment type="caution">
    <text evidence="8">Lacks conserved residue(s) required for the propagation of feature annotation.</text>
</comment>
<evidence type="ECO:0000256" key="5">
    <source>
        <dbReference type="ARBA" id="ARBA00023004"/>
    </source>
</evidence>
<keyword evidence="5 8" id="KW-0408">Iron</keyword>
<protein>
    <recommendedName>
        <fullName evidence="8">tRNA N6-adenosine threonylcarbamoyltransferase</fullName>
        <ecNumber evidence="8">2.3.1.234</ecNumber>
    </recommendedName>
    <alternativeName>
        <fullName evidence="8">N6-L-threonylcarbamoyladenine synthase</fullName>
        <shortName evidence="8">t(6)A synthase</shortName>
    </alternativeName>
    <alternativeName>
        <fullName evidence="8">t(6)A37 threonylcarbamoyladenosine biosynthesis protein TsaD</fullName>
    </alternativeName>
    <alternativeName>
        <fullName evidence="8">tRNA threonylcarbamoyladenosine biosynthesis protein TsaD</fullName>
    </alternativeName>
</protein>
<keyword evidence="3 8" id="KW-0819">tRNA processing</keyword>
<dbReference type="FunFam" id="3.30.420.40:FF:000012">
    <property type="entry name" value="tRNA N6-adenosine threonylcarbamoyltransferase"/>
    <property type="match status" value="1"/>
</dbReference>
<comment type="similarity">
    <text evidence="8">Belongs to the KAE1 / TsaD family.</text>
</comment>
<dbReference type="InterPro" id="IPR000905">
    <property type="entry name" value="Gcp-like_dom"/>
</dbReference>
<dbReference type="InterPro" id="IPR022450">
    <property type="entry name" value="TsaD"/>
</dbReference>
<accession>A0A1Y3P3W2</accession>
<organism evidence="10 11">
    <name type="scientific">Pseudomonas caspiana</name>
    <dbReference type="NCBI Taxonomy" id="1451454"/>
    <lineage>
        <taxon>Bacteria</taxon>
        <taxon>Pseudomonadati</taxon>
        <taxon>Pseudomonadota</taxon>
        <taxon>Gammaproteobacteria</taxon>
        <taxon>Pseudomonadales</taxon>
        <taxon>Pseudomonadaceae</taxon>
        <taxon>Pseudomonas</taxon>
    </lineage>
</organism>
<evidence type="ECO:0000256" key="2">
    <source>
        <dbReference type="ARBA" id="ARBA00022679"/>
    </source>
</evidence>
<evidence type="ECO:0000313" key="10">
    <source>
        <dbReference type="EMBL" id="OUM73211.1"/>
    </source>
</evidence>
<dbReference type="GO" id="GO:0005506">
    <property type="term" value="F:iron ion binding"/>
    <property type="evidence" value="ECO:0007669"/>
    <property type="project" value="UniProtKB-UniRule"/>
</dbReference>
<dbReference type="EMBL" id="LOHF01000011">
    <property type="protein sequence ID" value="OUM73211.1"/>
    <property type="molecule type" value="Genomic_DNA"/>
</dbReference>
<feature type="binding site" evidence="8">
    <location>
        <position position="304"/>
    </location>
    <ligand>
        <name>Fe cation</name>
        <dbReference type="ChEBI" id="CHEBI:24875"/>
    </ligand>
</feature>
<evidence type="ECO:0000256" key="3">
    <source>
        <dbReference type="ARBA" id="ARBA00022694"/>
    </source>
</evidence>
<dbReference type="GO" id="GO:0005737">
    <property type="term" value="C:cytoplasm"/>
    <property type="evidence" value="ECO:0007669"/>
    <property type="project" value="UniProtKB-SubCell"/>
</dbReference>
<keyword evidence="1 8" id="KW-0963">Cytoplasm</keyword>
<feature type="binding site" evidence="8">
    <location>
        <position position="276"/>
    </location>
    <ligand>
        <name>substrate</name>
    </ligand>
</feature>
<keyword evidence="2 8" id="KW-0808">Transferase</keyword>
<proteinExistence type="inferred from homology"/>
<dbReference type="EC" id="2.3.1.234" evidence="8"/>
<feature type="binding site" evidence="8">
    <location>
        <position position="167"/>
    </location>
    <ligand>
        <name>substrate</name>
    </ligand>
</feature>
<sequence length="345" mass="36847">MLVLGLETSCDETGVALYDSERGLLADALFSQIDLHRAYGGVVPELASRDHVKRMLPLIRQVIADAGVVTTDIDAIAYTAGPGLVGALLVGASCAQALAFAWDIPALGVHHMEGHLLAPMLEAQPPEFPFVALLVSGGHTQLVRVDGIGLYELLGETLDDAAGEAFDKTAKMMGLQYPGGPEIAALATKGVAGRFVFPRPMTDRPGLDFSFSGLKTSTLTTWQQCQSTGDDSEQTRCDISLAFQQAVVETLTIKCKRALKQTGMKRLVIAGGVSANKSLRASLEKMLGELKGNVFYARPEFCTDNGAMIAFAGCQRLQAGQKEDLSISVQARWPMEQLQGLHAPT</sequence>
<evidence type="ECO:0000313" key="11">
    <source>
        <dbReference type="Proteomes" id="UP000195440"/>
    </source>
</evidence>
<feature type="binding site" evidence="8">
    <location>
        <position position="180"/>
    </location>
    <ligand>
        <name>substrate</name>
    </ligand>
</feature>
<name>A0A1Y3P3W2_9PSED</name>
<comment type="catalytic activity">
    <reaction evidence="7 8">
        <text>L-threonylcarbamoyladenylate + adenosine(37) in tRNA = N(6)-L-threonylcarbamoyladenosine(37) in tRNA + AMP + H(+)</text>
        <dbReference type="Rhea" id="RHEA:37059"/>
        <dbReference type="Rhea" id="RHEA-COMP:10162"/>
        <dbReference type="Rhea" id="RHEA-COMP:10163"/>
        <dbReference type="ChEBI" id="CHEBI:15378"/>
        <dbReference type="ChEBI" id="CHEBI:73682"/>
        <dbReference type="ChEBI" id="CHEBI:74411"/>
        <dbReference type="ChEBI" id="CHEBI:74418"/>
        <dbReference type="ChEBI" id="CHEBI:456215"/>
        <dbReference type="EC" id="2.3.1.234"/>
    </reaction>
</comment>
<dbReference type="SUPFAM" id="SSF53067">
    <property type="entry name" value="Actin-like ATPase domain"/>
    <property type="match status" value="2"/>
</dbReference>
<comment type="subcellular location">
    <subcellularLocation>
        <location evidence="8">Cytoplasm</location>
    </subcellularLocation>
</comment>
<comment type="cofactor">
    <cofactor evidence="8">
        <name>Fe(2+)</name>
        <dbReference type="ChEBI" id="CHEBI:29033"/>
    </cofactor>
    <text evidence="8">Binds 1 Fe(2+) ion per subunit.</text>
</comment>
<feature type="domain" description="Gcp-like" evidence="9">
    <location>
        <begin position="24"/>
        <end position="311"/>
    </location>
</feature>
<dbReference type="AlphaFoldDB" id="A0A1Y3P3W2"/>
<dbReference type="GO" id="GO:0061711">
    <property type="term" value="F:tRNA N(6)-L-threonylcarbamoyladenine synthase activity"/>
    <property type="evidence" value="ECO:0007669"/>
    <property type="project" value="UniProtKB-EC"/>
</dbReference>
<keyword evidence="4 8" id="KW-0479">Metal-binding</keyword>
<evidence type="ECO:0000256" key="4">
    <source>
        <dbReference type="ARBA" id="ARBA00022723"/>
    </source>
</evidence>
<dbReference type="Pfam" id="PF00814">
    <property type="entry name" value="TsaD"/>
    <property type="match status" value="1"/>
</dbReference>
<evidence type="ECO:0000256" key="8">
    <source>
        <dbReference type="HAMAP-Rule" id="MF_01445"/>
    </source>
</evidence>
<comment type="function">
    <text evidence="8">Required for the formation of a threonylcarbamoyl group on adenosine at position 37 (t(6)A37) in tRNAs that read codons beginning with adenine. Is involved in the transfer of the threonylcarbamoyl moiety of threonylcarbamoyl-AMP (TC-AMP) to the N6 group of A37, together with TsaE and TsaB. TsaD likely plays a direct catalytic role in this reaction.</text>
</comment>
<dbReference type="RefSeq" id="WP_087268639.1">
    <property type="nucleotide sequence ID" value="NZ_CP167995.1"/>
</dbReference>